<dbReference type="InterPro" id="IPR036412">
    <property type="entry name" value="HAD-like_sf"/>
</dbReference>
<proteinExistence type="predicted"/>
<organism evidence="1 2">
    <name type="scientific">Jiella pelagia</name>
    <dbReference type="NCBI Taxonomy" id="2986949"/>
    <lineage>
        <taxon>Bacteria</taxon>
        <taxon>Pseudomonadati</taxon>
        <taxon>Pseudomonadota</taxon>
        <taxon>Alphaproteobacteria</taxon>
        <taxon>Hyphomicrobiales</taxon>
        <taxon>Aurantimonadaceae</taxon>
        <taxon>Jiella</taxon>
    </lineage>
</organism>
<reference evidence="1" key="1">
    <citation type="submission" date="2022-12" db="EMBL/GenBank/DDBJ databases">
        <title>Jiella pelagia sp. nov., isolated from phosphonate enriched culture of Northwest Pacific surface seawater.</title>
        <authorList>
            <person name="Shin D.Y."/>
            <person name="Hwang C.Y."/>
        </authorList>
    </citation>
    <scope>NUCLEOTIDE SEQUENCE</scope>
    <source>
        <strain evidence="1">HL-NP1</strain>
    </source>
</reference>
<dbReference type="InterPro" id="IPR023214">
    <property type="entry name" value="HAD_sf"/>
</dbReference>
<dbReference type="RefSeq" id="WP_268881339.1">
    <property type="nucleotide sequence ID" value="NZ_CP114029.1"/>
</dbReference>
<dbReference type="SUPFAM" id="SSF56784">
    <property type="entry name" value="HAD-like"/>
    <property type="match status" value="1"/>
</dbReference>
<dbReference type="Gene3D" id="3.40.50.1000">
    <property type="entry name" value="HAD superfamily/HAD-like"/>
    <property type="match status" value="1"/>
</dbReference>
<dbReference type="EMBL" id="CP114029">
    <property type="protein sequence ID" value="WAP68904.1"/>
    <property type="molecule type" value="Genomic_DNA"/>
</dbReference>
<gene>
    <name evidence="1" type="ORF">OH818_27455</name>
</gene>
<accession>A0ABY7BZA7</accession>
<protein>
    <submittedName>
        <fullName evidence="1">Uncharacterized protein</fullName>
    </submittedName>
</protein>
<keyword evidence="2" id="KW-1185">Reference proteome</keyword>
<name>A0ABY7BZA7_9HYPH</name>
<evidence type="ECO:0000313" key="1">
    <source>
        <dbReference type="EMBL" id="WAP68904.1"/>
    </source>
</evidence>
<evidence type="ECO:0000313" key="2">
    <source>
        <dbReference type="Proteomes" id="UP001164020"/>
    </source>
</evidence>
<dbReference type="Proteomes" id="UP001164020">
    <property type="component" value="Chromosome"/>
</dbReference>
<sequence>MARSVETRGPAIVDLPQRHEALLVLDIDEVVLEFITPFCRLLEDHGARLHPESFRLTGNVREISTGAALSGNRLDAITEQLYREQDVRQRPVDQVHEALDSLSRRADIVFLTAMTPSHYDRRRRTLDQSGLAYPMIATERSKGAVVAELCERWSSGPMVFVDDLPPNLAAVQRSAPQVRLLHFMANDTFRPHLPPLPAGAASADDWPEAAAKIRTWLDG</sequence>